<evidence type="ECO:0000259" key="10">
    <source>
        <dbReference type="Pfam" id="PF17405"/>
    </source>
</evidence>
<accession>A0A1X2HQ10</accession>
<dbReference type="InParanoid" id="A0A1X2HQ10"/>
<evidence type="ECO:0000313" key="14">
    <source>
        <dbReference type="Proteomes" id="UP000242180"/>
    </source>
</evidence>
<dbReference type="InterPro" id="IPR005554">
    <property type="entry name" value="NOL6/Upt22"/>
</dbReference>
<comment type="caution">
    <text evidence="13">The sequence shown here is derived from an EMBL/GenBank/DDBJ whole genome shotgun (WGS) entry which is preliminary data.</text>
</comment>
<reference evidence="13 14" key="1">
    <citation type="submission" date="2016-07" db="EMBL/GenBank/DDBJ databases">
        <title>Pervasive Adenine N6-methylation of Active Genes in Fungi.</title>
        <authorList>
            <consortium name="DOE Joint Genome Institute"/>
            <person name="Mondo S.J."/>
            <person name="Dannebaum R.O."/>
            <person name="Kuo R.C."/>
            <person name="Labutti K."/>
            <person name="Haridas S."/>
            <person name="Kuo A."/>
            <person name="Salamov A."/>
            <person name="Ahrendt S.R."/>
            <person name="Lipzen A."/>
            <person name="Sullivan W."/>
            <person name="Andreopoulos W.B."/>
            <person name="Clum A."/>
            <person name="Lindquist E."/>
            <person name="Daum C."/>
            <person name="Ramamoorthy G.K."/>
            <person name="Gryganskyi A."/>
            <person name="Culley D."/>
            <person name="Magnuson J.K."/>
            <person name="James T.Y."/>
            <person name="O'Malley M.A."/>
            <person name="Stajich J.E."/>
            <person name="Spatafora J.W."/>
            <person name="Visel A."/>
            <person name="Grigoriev I.V."/>
        </authorList>
    </citation>
    <scope>NUCLEOTIDE SEQUENCE [LARGE SCALE GENOMIC DNA]</scope>
    <source>
        <strain evidence="13 14">NRRL 2496</strain>
    </source>
</reference>
<evidence type="ECO:0000313" key="13">
    <source>
        <dbReference type="EMBL" id="ORZ01382.1"/>
    </source>
</evidence>
<dbReference type="AlphaFoldDB" id="A0A1X2HQ10"/>
<dbReference type="Pfam" id="PF17403">
    <property type="entry name" value="Nrap_D2"/>
    <property type="match status" value="1"/>
</dbReference>
<evidence type="ECO:0000256" key="3">
    <source>
        <dbReference type="ARBA" id="ARBA00022884"/>
    </source>
</evidence>
<sequence>MDAAQTGKYDFGGDDDENDDDEEGDWESQSDEDMESDQEQVKKPNSSDSTDAAGGELEGLKETYDLFKSNIFKLQIDELLQEVGVPYDKHKSLKRALEHLKQTMESIPQGQDMLLTQFMDSMAKKNVNVPLTQTAPPSDAKYKFCFEKPASVSVVGSYALKAVAKTKAGFNVDLAVEMPNTVFQEKDTVNHRYFYKRACYLAVLAQAIRETGKGFELEYSLLDGDAHRPILLVKSPKDRSPLDYHKSKCVIRILPCIASDTFPYYRLAPGRNNVRAANDETIERPTPQYNASLLQDTTFSFSLAFLYQHSKHCAAFTDAVLLSKVWLYQRRLAETTGFTPFLFSVIMGYLLQGGLPAGGKKLSAGHSSYQLIRGTFDYLANHDITQNPIFIGKSDHAEFTQKHFVDNYEVVVVDPTGTVNLASQLTLSGWKQVQYEAKQAMDMLNDPADQFDCMFLKSVGDSKLKYDHLVSVRVPEEHVKAYDTANAAEYPVYAQFFAKQLGTILTRGLTDRAHLVAVRYANDLSWPLDGAVPAPDTALNIGIILNAETHARLVDQGPTAQEKEKADSFRAFWGDKAELRRFKDGSILESVVWETRGYEQRSLIVQQIIQHLVQRHLGVSRKKIHYWAGQFYPYTHLADTVPDHFYNRELEVTGFQPVMGVYQEFAKRLRSVDDALPVLISNLYPISPALRYTSAHLPHPIDFNKAARYPTSLRYVEALDVLVQLENSARWPDDPAELHKVKYAFYCKIAEQLRDAGASDAHVVVEDALETNPFAGRGYLDVYFQGYIFRCHIYLAQEADLFKNLSTRQKETDEKKKERAQLALSRHLYQFRYRRTHTYAIQAACAKYPALSSTIRLAKRWLGAHLLTRHVSEEVCELLCAHIFKEPYPWSTPTSTFAGFVRFLHLLATWDWRKTPLIIDLQNEISTTDRDAAFKHFTDLRGRNPQMSQGALCIATPGDLEGLRWTRHKPSKPVAGRLQMLAQAALGVLDEAITQGSEKALKRIFATPMEDYHAIFKLKPSLCTRYYENLRPEADPMMGKSQLDTKVYAKLDPVAEFLEELERIYGDTVLFFHDTYGGDEIAVVWNPLEAEPRKFKVANKFNSRPVDINAKGKLEGKSDLCVPNFDAIAAEIVRLGGDLIQQQSK</sequence>
<dbReference type="GO" id="GO:0006409">
    <property type="term" value="P:tRNA export from nucleus"/>
    <property type="evidence" value="ECO:0007669"/>
    <property type="project" value="TreeGrafter"/>
</dbReference>
<dbReference type="Proteomes" id="UP000242180">
    <property type="component" value="Unassembled WGS sequence"/>
</dbReference>
<dbReference type="PANTHER" id="PTHR17972:SF0">
    <property type="entry name" value="NUCLEOLAR PROTEIN 6"/>
    <property type="match status" value="1"/>
</dbReference>
<keyword evidence="5" id="KW-0687">Ribonucleoprotein</keyword>
<dbReference type="GO" id="GO:0032545">
    <property type="term" value="C:CURI complex"/>
    <property type="evidence" value="ECO:0007669"/>
    <property type="project" value="TreeGrafter"/>
</dbReference>
<dbReference type="GO" id="GO:0034456">
    <property type="term" value="C:UTP-C complex"/>
    <property type="evidence" value="ECO:0007669"/>
    <property type="project" value="TreeGrafter"/>
</dbReference>
<proteinExistence type="inferred from homology"/>
<gene>
    <name evidence="13" type="ORF">BCR43DRAFT_432452</name>
</gene>
<keyword evidence="5" id="KW-0690">Ribosome biogenesis</keyword>
<dbReference type="GO" id="GO:0003723">
    <property type="term" value="F:RNA binding"/>
    <property type="evidence" value="ECO:0007669"/>
    <property type="project" value="UniProtKB-KW"/>
</dbReference>
<dbReference type="Pfam" id="PF17406">
    <property type="entry name" value="Nrap_D5"/>
    <property type="match status" value="1"/>
</dbReference>
<dbReference type="InterPro" id="IPR035367">
    <property type="entry name" value="Nrap_D2"/>
</dbReference>
<dbReference type="Pfam" id="PF03813">
    <property type="entry name" value="Nrap"/>
    <property type="match status" value="1"/>
</dbReference>
<keyword evidence="4 5" id="KW-0539">Nucleus</keyword>
<feature type="domain" description="Nrap protein" evidence="7">
    <location>
        <begin position="172"/>
        <end position="311"/>
    </location>
</feature>
<feature type="domain" description="Nrap protein" evidence="11">
    <location>
        <begin position="848"/>
        <end position="1006"/>
    </location>
</feature>
<evidence type="ECO:0000256" key="6">
    <source>
        <dbReference type="SAM" id="MobiDB-lite"/>
    </source>
</evidence>
<keyword evidence="5" id="KW-0698">rRNA processing</keyword>
<feature type="region of interest" description="Disordered" evidence="6">
    <location>
        <begin position="1"/>
        <end position="55"/>
    </location>
</feature>
<protein>
    <recommendedName>
        <fullName evidence="5">U3 small nucleolar RNA-associated protein 22</fullName>
    </recommendedName>
</protein>
<dbReference type="InterPro" id="IPR035370">
    <property type="entry name" value="Nrap_D5"/>
</dbReference>
<evidence type="ECO:0000259" key="9">
    <source>
        <dbReference type="Pfam" id="PF17404"/>
    </source>
</evidence>
<feature type="domain" description="Nrap protein" evidence="9">
    <location>
        <begin position="464"/>
        <end position="617"/>
    </location>
</feature>
<feature type="compositionally biased region" description="Acidic residues" evidence="6">
    <location>
        <begin position="12"/>
        <end position="38"/>
    </location>
</feature>
<dbReference type="InterPro" id="IPR035368">
    <property type="entry name" value="Nrap_D3"/>
</dbReference>
<dbReference type="Gene3D" id="3.30.70.3030">
    <property type="match status" value="1"/>
</dbReference>
<dbReference type="InterPro" id="IPR035369">
    <property type="entry name" value="Nrap_D4"/>
</dbReference>
<feature type="domain" description="Nrap protein" evidence="8">
    <location>
        <begin position="315"/>
        <end position="457"/>
    </location>
</feature>
<dbReference type="Gene3D" id="1.10.1410.10">
    <property type="match status" value="2"/>
</dbReference>
<dbReference type="Pfam" id="PF17407">
    <property type="entry name" value="Nrap_D6"/>
    <property type="match status" value="1"/>
</dbReference>
<dbReference type="InterPro" id="IPR035082">
    <property type="entry name" value="Nrap_D1"/>
</dbReference>
<feature type="domain" description="Nrap protein" evidence="10">
    <location>
        <begin position="648"/>
        <end position="845"/>
    </location>
</feature>
<evidence type="ECO:0000256" key="5">
    <source>
        <dbReference type="RuleBase" id="RU364032"/>
    </source>
</evidence>
<dbReference type="GO" id="GO:0006364">
    <property type="term" value="P:rRNA processing"/>
    <property type="evidence" value="ECO:0007669"/>
    <property type="project" value="UniProtKB-KW"/>
</dbReference>
<evidence type="ECO:0000256" key="4">
    <source>
        <dbReference type="ARBA" id="ARBA00023242"/>
    </source>
</evidence>
<dbReference type="FunCoup" id="A0A1X2HQ10">
    <property type="interactions" value="696"/>
</dbReference>
<dbReference type="EMBL" id="MCGN01000002">
    <property type="protein sequence ID" value="ORZ01382.1"/>
    <property type="molecule type" value="Genomic_DNA"/>
</dbReference>
<name>A0A1X2HQ10_SYNRA</name>
<dbReference type="OrthoDB" id="10251401at2759"/>
<keyword evidence="14" id="KW-1185">Reference proteome</keyword>
<feature type="domain" description="Nrap protein" evidence="12">
    <location>
        <begin position="1009"/>
        <end position="1142"/>
    </location>
</feature>
<comment type="similarity">
    <text evidence="2 5">Belongs to the NRAP family.</text>
</comment>
<evidence type="ECO:0000259" key="11">
    <source>
        <dbReference type="Pfam" id="PF17406"/>
    </source>
</evidence>
<keyword evidence="3 5" id="KW-0694">RNA-binding</keyword>
<comment type="subcellular location">
    <subcellularLocation>
        <location evidence="1 5">Nucleus</location>
        <location evidence="1 5">Nucleolus</location>
    </subcellularLocation>
</comment>
<evidence type="ECO:0000259" key="7">
    <source>
        <dbReference type="Pfam" id="PF03813"/>
    </source>
</evidence>
<evidence type="ECO:0000259" key="8">
    <source>
        <dbReference type="Pfam" id="PF17403"/>
    </source>
</evidence>
<evidence type="ECO:0000256" key="1">
    <source>
        <dbReference type="ARBA" id="ARBA00004604"/>
    </source>
</evidence>
<dbReference type="GO" id="GO:0032040">
    <property type="term" value="C:small-subunit processome"/>
    <property type="evidence" value="ECO:0007669"/>
    <property type="project" value="TreeGrafter"/>
</dbReference>
<dbReference type="PANTHER" id="PTHR17972">
    <property type="entry name" value="NUCLEOLAR RNA-ASSOCIATED PROTEIN"/>
    <property type="match status" value="1"/>
</dbReference>
<dbReference type="STRING" id="13706.A0A1X2HQ10"/>
<evidence type="ECO:0000256" key="2">
    <source>
        <dbReference type="ARBA" id="ARBA00006674"/>
    </source>
</evidence>
<dbReference type="InterPro" id="IPR035371">
    <property type="entry name" value="Nrap_D6"/>
</dbReference>
<dbReference type="Pfam" id="PF17405">
    <property type="entry name" value="Nrap_D4"/>
    <property type="match status" value="1"/>
</dbReference>
<organism evidence="13 14">
    <name type="scientific">Syncephalastrum racemosum</name>
    <name type="common">Filamentous fungus</name>
    <dbReference type="NCBI Taxonomy" id="13706"/>
    <lineage>
        <taxon>Eukaryota</taxon>
        <taxon>Fungi</taxon>
        <taxon>Fungi incertae sedis</taxon>
        <taxon>Mucoromycota</taxon>
        <taxon>Mucoromycotina</taxon>
        <taxon>Mucoromycetes</taxon>
        <taxon>Mucorales</taxon>
        <taxon>Syncephalastraceae</taxon>
        <taxon>Syncephalastrum</taxon>
    </lineage>
</organism>
<dbReference type="OMA" id="DERAHIP"/>
<evidence type="ECO:0000259" key="12">
    <source>
        <dbReference type="Pfam" id="PF17407"/>
    </source>
</evidence>
<dbReference type="Pfam" id="PF17404">
    <property type="entry name" value="Nrap_D3"/>
    <property type="match status" value="1"/>
</dbReference>